<keyword evidence="4" id="KW-1185">Reference proteome</keyword>
<keyword evidence="2" id="KW-0472">Membrane</keyword>
<reference evidence="4" key="1">
    <citation type="journal article" date="2014" name="Science">
        <title>Ancient hybridizations among the ancestral genomes of bread wheat.</title>
        <authorList>
            <consortium name="International Wheat Genome Sequencing Consortium,"/>
            <person name="Marcussen T."/>
            <person name="Sandve S.R."/>
            <person name="Heier L."/>
            <person name="Spannagl M."/>
            <person name="Pfeifer M."/>
            <person name="Jakobsen K.S."/>
            <person name="Wulff B.B."/>
            <person name="Steuernagel B."/>
            <person name="Mayer K.F."/>
            <person name="Olsen O.A."/>
        </authorList>
    </citation>
    <scope>NUCLEOTIDE SEQUENCE [LARGE SCALE GENOMIC DNA]</scope>
    <source>
        <strain evidence="4">cv. AL8/78</strain>
    </source>
</reference>
<reference evidence="3" key="3">
    <citation type="journal article" date="2017" name="Nature">
        <title>Genome sequence of the progenitor of the wheat D genome Aegilops tauschii.</title>
        <authorList>
            <person name="Luo M.C."/>
            <person name="Gu Y.Q."/>
            <person name="Puiu D."/>
            <person name="Wang H."/>
            <person name="Twardziok S.O."/>
            <person name="Deal K.R."/>
            <person name="Huo N."/>
            <person name="Zhu T."/>
            <person name="Wang L."/>
            <person name="Wang Y."/>
            <person name="McGuire P.E."/>
            <person name="Liu S."/>
            <person name="Long H."/>
            <person name="Ramasamy R.K."/>
            <person name="Rodriguez J.C."/>
            <person name="Van S.L."/>
            <person name="Yuan L."/>
            <person name="Wang Z."/>
            <person name="Xia Z."/>
            <person name="Xiao L."/>
            <person name="Anderson O.D."/>
            <person name="Ouyang S."/>
            <person name="Liang Y."/>
            <person name="Zimin A.V."/>
            <person name="Pertea G."/>
            <person name="Qi P."/>
            <person name="Bennetzen J.L."/>
            <person name="Dai X."/>
            <person name="Dawson M.W."/>
            <person name="Muller H.G."/>
            <person name="Kugler K."/>
            <person name="Rivarola-Duarte L."/>
            <person name="Spannagl M."/>
            <person name="Mayer K.F.X."/>
            <person name="Lu F.H."/>
            <person name="Bevan M.W."/>
            <person name="Leroy P."/>
            <person name="Li P."/>
            <person name="You F.M."/>
            <person name="Sun Q."/>
            <person name="Liu Z."/>
            <person name="Lyons E."/>
            <person name="Wicker T."/>
            <person name="Salzberg S.L."/>
            <person name="Devos K.M."/>
            <person name="Dvorak J."/>
        </authorList>
    </citation>
    <scope>NUCLEOTIDE SEQUENCE [LARGE SCALE GENOMIC DNA]</scope>
    <source>
        <strain evidence="3">cv. AL8/78</strain>
    </source>
</reference>
<dbReference type="PANTHER" id="PTHR34395:SF15">
    <property type="entry name" value="OS09G0292400 PROTEIN"/>
    <property type="match status" value="1"/>
</dbReference>
<keyword evidence="2" id="KW-1133">Transmembrane helix</keyword>
<name>A0A453JQU1_AEGTS</name>
<dbReference type="EnsemblPlants" id="AET5Gv20160200.2">
    <property type="protein sequence ID" value="AET5Gv20160200.2"/>
    <property type="gene ID" value="AET5Gv20160200"/>
</dbReference>
<feature type="region of interest" description="Disordered" evidence="1">
    <location>
        <begin position="202"/>
        <end position="259"/>
    </location>
</feature>
<evidence type="ECO:0000256" key="2">
    <source>
        <dbReference type="SAM" id="Phobius"/>
    </source>
</evidence>
<keyword evidence="2" id="KW-0812">Transmembrane</keyword>
<feature type="region of interest" description="Disordered" evidence="1">
    <location>
        <begin position="126"/>
        <end position="174"/>
    </location>
</feature>
<dbReference type="PANTHER" id="PTHR34395">
    <property type="entry name" value="OS11G0427500 PROTEIN"/>
    <property type="match status" value="1"/>
</dbReference>
<reference evidence="4" key="2">
    <citation type="journal article" date="2017" name="Nat. Plants">
        <title>The Aegilops tauschii genome reveals multiple impacts of transposons.</title>
        <authorList>
            <person name="Zhao G."/>
            <person name="Zou C."/>
            <person name="Li K."/>
            <person name="Wang K."/>
            <person name="Li T."/>
            <person name="Gao L."/>
            <person name="Zhang X."/>
            <person name="Wang H."/>
            <person name="Yang Z."/>
            <person name="Liu X."/>
            <person name="Jiang W."/>
            <person name="Mao L."/>
            <person name="Kong X."/>
            <person name="Jiao Y."/>
            <person name="Jia J."/>
        </authorList>
    </citation>
    <scope>NUCLEOTIDE SEQUENCE [LARGE SCALE GENOMIC DNA]</scope>
    <source>
        <strain evidence="4">cv. AL8/78</strain>
    </source>
</reference>
<proteinExistence type="predicted"/>
<reference evidence="3" key="5">
    <citation type="journal article" date="2021" name="G3 (Bethesda)">
        <title>Aegilops tauschii genome assembly Aet v5.0 features greater sequence contiguity and improved annotation.</title>
        <authorList>
            <person name="Wang L."/>
            <person name="Zhu T."/>
            <person name="Rodriguez J.C."/>
            <person name="Deal K.R."/>
            <person name="Dubcovsky J."/>
            <person name="McGuire P.E."/>
            <person name="Lux T."/>
            <person name="Spannagl M."/>
            <person name="Mayer K.F.X."/>
            <person name="Baldrich P."/>
            <person name="Meyers B.C."/>
            <person name="Huo N."/>
            <person name="Gu Y.Q."/>
            <person name="Zhou H."/>
            <person name="Devos K.M."/>
            <person name="Bennetzen J.L."/>
            <person name="Unver T."/>
            <person name="Budak H."/>
            <person name="Gulick P.J."/>
            <person name="Galiba G."/>
            <person name="Kalapos B."/>
            <person name="Nelson D.R."/>
            <person name="Li P."/>
            <person name="You F.M."/>
            <person name="Luo M.C."/>
            <person name="Dvorak J."/>
        </authorList>
    </citation>
    <scope>NUCLEOTIDE SEQUENCE [LARGE SCALE GENOMIC DNA]</scope>
    <source>
        <strain evidence="3">cv. AL8/78</strain>
    </source>
</reference>
<sequence>MVFNRIHHQACLCKLFDQQRLVKIQRNLQDTKWTFLEENALAKSQAALRNTVTATRFCIQLYPIFLKDNSILLVFLFSQLVTGIFFLLSLKGGAGCSINCKCDDCKNPYGKKVGVILDGKSILATPTPGPTPIERNGTEVISSDDDDDDEDDYYMNRPLSPIPPSPVSRESSFQQETLVGVEVHTVNGHLYPKPLTQVRPESWQLSRRPAEEARGEQWRYMRRPSEDGTSDAMEGHADPKFHHQRDNNNKQRESPADNRFSIPRCIEVMNGMADLSPVDKSLAPDVFLDPSNREIFLSLSVDIRTMWLKRKMRSLV</sequence>
<accession>A0A453JQU1</accession>
<dbReference type="Gramene" id="AET5Gv20160200.2">
    <property type="protein sequence ID" value="AET5Gv20160200.2"/>
    <property type="gene ID" value="AET5Gv20160200"/>
</dbReference>
<evidence type="ECO:0000313" key="4">
    <source>
        <dbReference type="Proteomes" id="UP000015105"/>
    </source>
</evidence>
<evidence type="ECO:0000256" key="1">
    <source>
        <dbReference type="SAM" id="MobiDB-lite"/>
    </source>
</evidence>
<organism evidence="3 4">
    <name type="scientific">Aegilops tauschii subsp. strangulata</name>
    <name type="common">Goatgrass</name>
    <dbReference type="NCBI Taxonomy" id="200361"/>
    <lineage>
        <taxon>Eukaryota</taxon>
        <taxon>Viridiplantae</taxon>
        <taxon>Streptophyta</taxon>
        <taxon>Embryophyta</taxon>
        <taxon>Tracheophyta</taxon>
        <taxon>Spermatophyta</taxon>
        <taxon>Magnoliopsida</taxon>
        <taxon>Liliopsida</taxon>
        <taxon>Poales</taxon>
        <taxon>Poaceae</taxon>
        <taxon>BOP clade</taxon>
        <taxon>Pooideae</taxon>
        <taxon>Triticodae</taxon>
        <taxon>Triticeae</taxon>
        <taxon>Triticinae</taxon>
        <taxon>Aegilops</taxon>
    </lineage>
</organism>
<feature type="compositionally biased region" description="Basic and acidic residues" evidence="1">
    <location>
        <begin position="208"/>
        <end position="226"/>
    </location>
</feature>
<feature type="transmembrane region" description="Helical" evidence="2">
    <location>
        <begin position="71"/>
        <end position="90"/>
    </location>
</feature>
<feature type="compositionally biased region" description="Basic and acidic residues" evidence="1">
    <location>
        <begin position="233"/>
        <end position="256"/>
    </location>
</feature>
<dbReference type="Proteomes" id="UP000015105">
    <property type="component" value="Chromosome 5D"/>
</dbReference>
<evidence type="ECO:0000313" key="3">
    <source>
        <dbReference type="EnsemblPlants" id="AET5Gv20160200.2"/>
    </source>
</evidence>
<protein>
    <submittedName>
        <fullName evidence="3">Uncharacterized protein</fullName>
    </submittedName>
</protein>
<reference evidence="3" key="4">
    <citation type="submission" date="2019-03" db="UniProtKB">
        <authorList>
            <consortium name="EnsemblPlants"/>
        </authorList>
    </citation>
    <scope>IDENTIFICATION</scope>
</reference>
<dbReference type="AlphaFoldDB" id="A0A453JQU1"/>
<feature type="compositionally biased region" description="Acidic residues" evidence="1">
    <location>
        <begin position="142"/>
        <end position="153"/>
    </location>
</feature>